<proteinExistence type="predicted"/>
<evidence type="ECO:0000313" key="2">
    <source>
        <dbReference type="Proteomes" id="UP001178275"/>
    </source>
</evidence>
<sequence length="45" mass="4736">MAITAFPDNLTARIHEADIAGIAVKALTEGSNHRQTSDLTDASVL</sequence>
<comment type="caution">
    <text evidence="1">The sequence shown here is derived from an EMBL/GenBank/DDBJ whole genome shotgun (WGS) entry which is preliminary data.</text>
</comment>
<organism evidence="1 2">
    <name type="scientific">Peribacillus frigoritolerans</name>
    <dbReference type="NCBI Taxonomy" id="450367"/>
    <lineage>
        <taxon>Bacteria</taxon>
        <taxon>Bacillati</taxon>
        <taxon>Bacillota</taxon>
        <taxon>Bacilli</taxon>
        <taxon>Bacillales</taxon>
        <taxon>Bacillaceae</taxon>
        <taxon>Peribacillus</taxon>
    </lineage>
</organism>
<gene>
    <name evidence="1" type="ORF">Q8G36_21915</name>
</gene>
<evidence type="ECO:0000313" key="1">
    <source>
        <dbReference type="EMBL" id="MDP1453620.1"/>
    </source>
</evidence>
<protein>
    <submittedName>
        <fullName evidence="1">Uncharacterized protein</fullName>
    </submittedName>
</protein>
<reference evidence="1" key="1">
    <citation type="submission" date="2023-07" db="EMBL/GenBank/DDBJ databases">
        <title>Murine gut Bacillus species.</title>
        <authorList>
            <person name="Gutman E."/>
            <person name="Hashuel R."/>
            <person name="Litvak Y."/>
        </authorList>
    </citation>
    <scope>NUCLEOTIDE SEQUENCE</scope>
    <source>
        <strain evidence="1">RU293</strain>
    </source>
</reference>
<dbReference type="RefSeq" id="WP_305161426.1">
    <property type="nucleotide sequence ID" value="NZ_JAUUTW010000029.1"/>
</dbReference>
<dbReference type="EMBL" id="JAUUTW010000029">
    <property type="protein sequence ID" value="MDP1453620.1"/>
    <property type="molecule type" value="Genomic_DNA"/>
</dbReference>
<accession>A0AA90PN37</accession>
<dbReference type="AlphaFoldDB" id="A0AA90PN37"/>
<name>A0AA90PN37_9BACI</name>
<dbReference type="Proteomes" id="UP001178275">
    <property type="component" value="Unassembled WGS sequence"/>
</dbReference>